<dbReference type="AlphaFoldDB" id="A0A9P5Y3L0"/>
<gene>
    <name evidence="4" type="ORF">BDZ94DRAFT_1168774</name>
</gene>
<keyword evidence="1" id="KW-0175">Coiled coil</keyword>
<feature type="non-terminal residue" evidence="4">
    <location>
        <position position="1"/>
    </location>
</feature>
<dbReference type="Proteomes" id="UP000807353">
    <property type="component" value="Unassembled WGS sequence"/>
</dbReference>
<sequence length="375" mass="42113">PFRVVDMVIEIQTERRKVTEAMNARDAVVQRLVDAYESIHEKTALIEHLQKQIQQEPRGDSPFPFKTGPGGEKLEASRAKDGISGLENAIKRLREERELLKERRLVPISDEPLDMVKMRNAILATLPLPKEVPEDTLSPLSIPATFTLQEFLSSILANYRLFYALTTLWCLDREEHGYFYAPVFKCSTNPRVATAHRWTPVDVIARMNKPTGRTFFLRDETCFYNKDGTWYYAGIYKAFLMDNLNVKEWAELPTETAQAIVKDTISARKNTSPQNVYEVTQLYAAGALKVACVGLQCVGFNNAMYKALLEQANKFALSKWKTISPAPPAIVGLGTGSIWNSTIGVPTPDIVDALGNMNLGRQGTDMNENIPLGKR</sequence>
<evidence type="ECO:0000313" key="4">
    <source>
        <dbReference type="EMBL" id="KAF9460871.1"/>
    </source>
</evidence>
<feature type="domain" description="DUF6697" evidence="3">
    <location>
        <begin position="174"/>
        <end position="310"/>
    </location>
</feature>
<protein>
    <recommendedName>
        <fullName evidence="3">DUF6697 domain-containing protein</fullName>
    </recommendedName>
</protein>
<accession>A0A9P5Y3L0</accession>
<dbReference type="OrthoDB" id="3219211at2759"/>
<name>A0A9P5Y3L0_9AGAR</name>
<proteinExistence type="predicted"/>
<evidence type="ECO:0000259" key="3">
    <source>
        <dbReference type="Pfam" id="PF20411"/>
    </source>
</evidence>
<reference evidence="4" key="1">
    <citation type="submission" date="2020-11" db="EMBL/GenBank/DDBJ databases">
        <authorList>
            <consortium name="DOE Joint Genome Institute"/>
            <person name="Ahrendt S."/>
            <person name="Riley R."/>
            <person name="Andreopoulos W."/>
            <person name="Labutti K."/>
            <person name="Pangilinan J."/>
            <person name="Ruiz-Duenas F.J."/>
            <person name="Barrasa J.M."/>
            <person name="Sanchez-Garcia M."/>
            <person name="Camarero S."/>
            <person name="Miyauchi S."/>
            <person name="Serrano A."/>
            <person name="Linde D."/>
            <person name="Babiker R."/>
            <person name="Drula E."/>
            <person name="Ayuso-Fernandez I."/>
            <person name="Pacheco R."/>
            <person name="Padilla G."/>
            <person name="Ferreira P."/>
            <person name="Barriuso J."/>
            <person name="Kellner H."/>
            <person name="Castanera R."/>
            <person name="Alfaro M."/>
            <person name="Ramirez L."/>
            <person name="Pisabarro A.G."/>
            <person name="Kuo A."/>
            <person name="Tritt A."/>
            <person name="Lipzen A."/>
            <person name="He G."/>
            <person name="Yan M."/>
            <person name="Ng V."/>
            <person name="Cullen D."/>
            <person name="Martin F."/>
            <person name="Rosso M.-N."/>
            <person name="Henrissat B."/>
            <person name="Hibbett D."/>
            <person name="Martinez A.T."/>
            <person name="Grigoriev I.V."/>
        </authorList>
    </citation>
    <scope>NUCLEOTIDE SEQUENCE</scope>
    <source>
        <strain evidence="4">CBS 247.69</strain>
    </source>
</reference>
<feature type="coiled-coil region" evidence="1">
    <location>
        <begin position="76"/>
        <end position="103"/>
    </location>
</feature>
<feature type="region of interest" description="Disordered" evidence="2">
    <location>
        <begin position="52"/>
        <end position="74"/>
    </location>
</feature>
<evidence type="ECO:0000313" key="5">
    <source>
        <dbReference type="Proteomes" id="UP000807353"/>
    </source>
</evidence>
<organism evidence="4 5">
    <name type="scientific">Collybia nuda</name>
    <dbReference type="NCBI Taxonomy" id="64659"/>
    <lineage>
        <taxon>Eukaryota</taxon>
        <taxon>Fungi</taxon>
        <taxon>Dikarya</taxon>
        <taxon>Basidiomycota</taxon>
        <taxon>Agaricomycotina</taxon>
        <taxon>Agaricomycetes</taxon>
        <taxon>Agaricomycetidae</taxon>
        <taxon>Agaricales</taxon>
        <taxon>Tricholomatineae</taxon>
        <taxon>Clitocybaceae</taxon>
        <taxon>Collybia</taxon>
    </lineage>
</organism>
<dbReference type="InterPro" id="IPR046520">
    <property type="entry name" value="DUF6697"/>
</dbReference>
<comment type="caution">
    <text evidence="4">The sequence shown here is derived from an EMBL/GenBank/DDBJ whole genome shotgun (WGS) entry which is preliminary data.</text>
</comment>
<keyword evidence="5" id="KW-1185">Reference proteome</keyword>
<dbReference type="Pfam" id="PF20411">
    <property type="entry name" value="DUF6697"/>
    <property type="match status" value="1"/>
</dbReference>
<evidence type="ECO:0000256" key="1">
    <source>
        <dbReference type="SAM" id="Coils"/>
    </source>
</evidence>
<evidence type="ECO:0000256" key="2">
    <source>
        <dbReference type="SAM" id="MobiDB-lite"/>
    </source>
</evidence>
<dbReference type="EMBL" id="MU150292">
    <property type="protein sequence ID" value="KAF9460871.1"/>
    <property type="molecule type" value="Genomic_DNA"/>
</dbReference>